<keyword evidence="7" id="KW-0560">Oxidoreductase</keyword>
<evidence type="ECO:0000256" key="7">
    <source>
        <dbReference type="ARBA" id="ARBA00023002"/>
    </source>
</evidence>
<evidence type="ECO:0000313" key="12">
    <source>
        <dbReference type="Proteomes" id="UP001188597"/>
    </source>
</evidence>
<evidence type="ECO:0000256" key="10">
    <source>
        <dbReference type="ARBA" id="ARBA00023136"/>
    </source>
</evidence>
<evidence type="ECO:0000256" key="5">
    <source>
        <dbReference type="ARBA" id="ARBA00022723"/>
    </source>
</evidence>
<dbReference type="Proteomes" id="UP001188597">
    <property type="component" value="Unassembled WGS sequence"/>
</dbReference>
<evidence type="ECO:0000256" key="3">
    <source>
        <dbReference type="ARBA" id="ARBA00022617"/>
    </source>
</evidence>
<dbReference type="InterPro" id="IPR050651">
    <property type="entry name" value="Plant_Cytochrome_P450_Monoox"/>
</dbReference>
<evidence type="ECO:0000256" key="9">
    <source>
        <dbReference type="ARBA" id="ARBA00023033"/>
    </source>
</evidence>
<keyword evidence="10" id="KW-0472">Membrane</keyword>
<comment type="caution">
    <text evidence="11">The sequence shown here is derived from an EMBL/GenBank/DDBJ whole genome shotgun (WGS) entry which is preliminary data.</text>
</comment>
<evidence type="ECO:0000256" key="2">
    <source>
        <dbReference type="ARBA" id="ARBA00010617"/>
    </source>
</evidence>
<dbReference type="GO" id="GO:0020037">
    <property type="term" value="F:heme binding"/>
    <property type="evidence" value="ECO:0007669"/>
    <property type="project" value="InterPro"/>
</dbReference>
<protein>
    <recommendedName>
        <fullName evidence="13">Cytochrome P450</fullName>
    </recommendedName>
</protein>
<keyword evidence="4" id="KW-0812">Transmembrane</keyword>
<dbReference type="Gene3D" id="1.10.630.10">
    <property type="entry name" value="Cytochrome P450"/>
    <property type="match status" value="1"/>
</dbReference>
<accession>A0AA88W4K9</accession>
<evidence type="ECO:0000256" key="8">
    <source>
        <dbReference type="ARBA" id="ARBA00023004"/>
    </source>
</evidence>
<dbReference type="SUPFAM" id="SSF48264">
    <property type="entry name" value="Cytochrome P450"/>
    <property type="match status" value="1"/>
</dbReference>
<keyword evidence="6" id="KW-1133">Transmembrane helix</keyword>
<dbReference type="PRINTS" id="PR00465">
    <property type="entry name" value="EP450IV"/>
</dbReference>
<dbReference type="InterPro" id="IPR001128">
    <property type="entry name" value="Cyt_P450"/>
</dbReference>
<evidence type="ECO:0000256" key="1">
    <source>
        <dbReference type="ARBA" id="ARBA00004167"/>
    </source>
</evidence>
<dbReference type="Pfam" id="PF00067">
    <property type="entry name" value="p450"/>
    <property type="match status" value="1"/>
</dbReference>
<evidence type="ECO:0000313" key="11">
    <source>
        <dbReference type="EMBL" id="KAK3019704.1"/>
    </source>
</evidence>
<dbReference type="GO" id="GO:0016020">
    <property type="term" value="C:membrane"/>
    <property type="evidence" value="ECO:0007669"/>
    <property type="project" value="UniProtKB-SubCell"/>
</dbReference>
<keyword evidence="9" id="KW-0503">Monooxygenase</keyword>
<name>A0AA88W4K9_9ASTE</name>
<organism evidence="11 12">
    <name type="scientific">Escallonia herrerae</name>
    <dbReference type="NCBI Taxonomy" id="1293975"/>
    <lineage>
        <taxon>Eukaryota</taxon>
        <taxon>Viridiplantae</taxon>
        <taxon>Streptophyta</taxon>
        <taxon>Embryophyta</taxon>
        <taxon>Tracheophyta</taxon>
        <taxon>Spermatophyta</taxon>
        <taxon>Magnoliopsida</taxon>
        <taxon>eudicotyledons</taxon>
        <taxon>Gunneridae</taxon>
        <taxon>Pentapetalae</taxon>
        <taxon>asterids</taxon>
        <taxon>campanulids</taxon>
        <taxon>Escalloniales</taxon>
        <taxon>Escalloniaceae</taxon>
        <taxon>Escallonia</taxon>
    </lineage>
</organism>
<keyword evidence="8" id="KW-0408">Iron</keyword>
<dbReference type="AlphaFoldDB" id="A0AA88W4K9"/>
<dbReference type="GO" id="GO:0004497">
    <property type="term" value="F:monooxygenase activity"/>
    <property type="evidence" value="ECO:0007669"/>
    <property type="project" value="UniProtKB-KW"/>
</dbReference>
<keyword evidence="5" id="KW-0479">Metal-binding</keyword>
<dbReference type="PRINTS" id="PR00385">
    <property type="entry name" value="P450"/>
</dbReference>
<dbReference type="GO" id="GO:0005506">
    <property type="term" value="F:iron ion binding"/>
    <property type="evidence" value="ECO:0007669"/>
    <property type="project" value="InterPro"/>
</dbReference>
<sequence>MKSRLSELSFNIIMRIVAGKRYFGVGVEDYEEARQFRRIINETMLLAGTDTSAVTIEWAMSLLLNHPKVLAKARDELDNQVGHNRLADEPDLPKLHYLHSILNETFRLFPEAPLLVPHESSDDSMVGGFDVPRGTMLLVNAWALHRDPKIWDDPTTFRPERLVKPISLYPLE</sequence>
<gene>
    <name evidence="11" type="ORF">RJ639_003938</name>
</gene>
<comment type="subcellular location">
    <subcellularLocation>
        <location evidence="1">Membrane</location>
        <topology evidence="1">Single-pass membrane protein</topology>
    </subcellularLocation>
</comment>
<evidence type="ECO:0000256" key="4">
    <source>
        <dbReference type="ARBA" id="ARBA00022692"/>
    </source>
</evidence>
<reference evidence="11" key="1">
    <citation type="submission" date="2022-12" db="EMBL/GenBank/DDBJ databases">
        <title>Draft genome assemblies for two species of Escallonia (Escalloniales).</title>
        <authorList>
            <person name="Chanderbali A."/>
            <person name="Dervinis C."/>
            <person name="Anghel I."/>
            <person name="Soltis D."/>
            <person name="Soltis P."/>
            <person name="Zapata F."/>
        </authorList>
    </citation>
    <scope>NUCLEOTIDE SEQUENCE</scope>
    <source>
        <strain evidence="11">UCBG64.0493</strain>
        <tissue evidence="11">Leaf</tissue>
    </source>
</reference>
<proteinExistence type="inferred from homology"/>
<evidence type="ECO:0008006" key="13">
    <source>
        <dbReference type="Google" id="ProtNLM"/>
    </source>
</evidence>
<dbReference type="PANTHER" id="PTHR47947:SF62">
    <property type="entry name" value="CYTOCHROME P450, FAMILY 81, SUBFAMILY D, POLYPEPTIDE 5"/>
    <property type="match status" value="1"/>
</dbReference>
<dbReference type="InterPro" id="IPR036396">
    <property type="entry name" value="Cyt_P450_sf"/>
</dbReference>
<dbReference type="InterPro" id="IPR002403">
    <property type="entry name" value="Cyt_P450_E_grp-IV"/>
</dbReference>
<keyword evidence="12" id="KW-1185">Reference proteome</keyword>
<evidence type="ECO:0000256" key="6">
    <source>
        <dbReference type="ARBA" id="ARBA00022989"/>
    </source>
</evidence>
<keyword evidence="3" id="KW-0349">Heme</keyword>
<dbReference type="PANTHER" id="PTHR47947">
    <property type="entry name" value="CYTOCHROME P450 82C3-RELATED"/>
    <property type="match status" value="1"/>
</dbReference>
<dbReference type="GO" id="GO:0016705">
    <property type="term" value="F:oxidoreductase activity, acting on paired donors, with incorporation or reduction of molecular oxygen"/>
    <property type="evidence" value="ECO:0007669"/>
    <property type="project" value="InterPro"/>
</dbReference>
<comment type="similarity">
    <text evidence="2">Belongs to the cytochrome P450 family.</text>
</comment>
<dbReference type="EMBL" id="JAVXUP010000859">
    <property type="protein sequence ID" value="KAK3019704.1"/>
    <property type="molecule type" value="Genomic_DNA"/>
</dbReference>